<sequence length="95" mass="10743">MLEKVKIKDLPEDMLELVLRTETACEALQDCISDAIEILRSLHEALDDADDEGEEYLRVEIDKIDDLEAASWHAHDASERLIVIIDALREAANIV</sequence>
<protein>
    <submittedName>
        <fullName evidence="1">Uncharacterized protein</fullName>
    </submittedName>
</protein>
<organism evidence="1">
    <name type="scientific">Ammonifex degensii</name>
    <dbReference type="NCBI Taxonomy" id="42838"/>
    <lineage>
        <taxon>Bacteria</taxon>
        <taxon>Bacillati</taxon>
        <taxon>Bacillota</taxon>
        <taxon>Clostridia</taxon>
        <taxon>Thermoanaerobacterales</taxon>
        <taxon>Thermoanaerobacteraceae</taxon>
        <taxon>Ammonifex</taxon>
    </lineage>
</organism>
<proteinExistence type="predicted"/>
<reference evidence="1" key="1">
    <citation type="journal article" date="2020" name="mSystems">
        <title>Genome- and Community-Level Interaction Insights into Carbon Utilization and Element Cycling Functions of Hydrothermarchaeota in Hydrothermal Sediment.</title>
        <authorList>
            <person name="Zhou Z."/>
            <person name="Liu Y."/>
            <person name="Xu W."/>
            <person name="Pan J."/>
            <person name="Luo Z.H."/>
            <person name="Li M."/>
        </authorList>
    </citation>
    <scope>NUCLEOTIDE SEQUENCE [LARGE SCALE GENOMIC DNA]</scope>
    <source>
        <strain evidence="1">SpSt-300</strain>
    </source>
</reference>
<gene>
    <name evidence="1" type="ORF">ENQ34_01450</name>
</gene>
<dbReference type="AlphaFoldDB" id="A0A7C2HU96"/>
<name>A0A7C2HU96_9THEO</name>
<accession>A0A7C2HU96</accession>
<comment type="caution">
    <text evidence="1">The sequence shown here is derived from an EMBL/GenBank/DDBJ whole genome shotgun (WGS) entry which is preliminary data.</text>
</comment>
<dbReference type="EMBL" id="DSMU01000093">
    <property type="protein sequence ID" value="HEL65335.1"/>
    <property type="molecule type" value="Genomic_DNA"/>
</dbReference>
<evidence type="ECO:0000313" key="1">
    <source>
        <dbReference type="EMBL" id="HEL65335.1"/>
    </source>
</evidence>